<keyword evidence="2" id="KW-1133">Transmembrane helix</keyword>
<dbReference type="EMBL" id="JBHSJJ010000004">
    <property type="protein sequence ID" value="MFC4872006.1"/>
    <property type="molecule type" value="Genomic_DNA"/>
</dbReference>
<feature type="compositionally biased region" description="Basic and acidic residues" evidence="1">
    <location>
        <begin position="32"/>
        <end position="41"/>
    </location>
</feature>
<dbReference type="InterPro" id="IPR007730">
    <property type="entry name" value="SPOR-like_dom"/>
</dbReference>
<dbReference type="Proteomes" id="UP001595818">
    <property type="component" value="Unassembled WGS sequence"/>
</dbReference>
<name>A0ABV9T0B2_9BACT</name>
<comment type="caution">
    <text evidence="4">The sequence shown here is derived from an EMBL/GenBank/DDBJ whole genome shotgun (WGS) entry which is preliminary data.</text>
</comment>
<proteinExistence type="predicted"/>
<evidence type="ECO:0000259" key="3">
    <source>
        <dbReference type="PROSITE" id="PS51724"/>
    </source>
</evidence>
<keyword evidence="2" id="KW-0812">Transmembrane</keyword>
<dbReference type="Pfam" id="PF05036">
    <property type="entry name" value="SPOR"/>
    <property type="match status" value="1"/>
</dbReference>
<protein>
    <submittedName>
        <fullName evidence="4">SPOR domain-containing protein</fullName>
    </submittedName>
</protein>
<reference evidence="5" key="1">
    <citation type="journal article" date="2019" name="Int. J. Syst. Evol. Microbiol.">
        <title>The Global Catalogue of Microorganisms (GCM) 10K type strain sequencing project: providing services to taxonomists for standard genome sequencing and annotation.</title>
        <authorList>
            <consortium name="The Broad Institute Genomics Platform"/>
            <consortium name="The Broad Institute Genome Sequencing Center for Infectious Disease"/>
            <person name="Wu L."/>
            <person name="Ma J."/>
        </authorList>
    </citation>
    <scope>NUCLEOTIDE SEQUENCE [LARGE SCALE GENOMIC DNA]</scope>
    <source>
        <strain evidence="5">CGMCC 4.7466</strain>
    </source>
</reference>
<feature type="compositionally biased region" description="Acidic residues" evidence="1">
    <location>
        <begin position="127"/>
        <end position="136"/>
    </location>
</feature>
<dbReference type="Gene3D" id="3.30.70.1070">
    <property type="entry name" value="Sporulation related repeat"/>
    <property type="match status" value="1"/>
</dbReference>
<accession>A0ABV9T0B2</accession>
<feature type="region of interest" description="Disordered" evidence="1">
    <location>
        <begin position="1"/>
        <end position="56"/>
    </location>
</feature>
<keyword evidence="5" id="KW-1185">Reference proteome</keyword>
<evidence type="ECO:0000256" key="2">
    <source>
        <dbReference type="SAM" id="Phobius"/>
    </source>
</evidence>
<dbReference type="RefSeq" id="WP_377064009.1">
    <property type="nucleotide sequence ID" value="NZ_JBHSJJ010000004.1"/>
</dbReference>
<sequence>MSEKKSNDHENHSNEDEDFGLPEVNITPLSEVPKKEARDTVKGAVPPPPVSEPAVHIKKETYEVTEDRKQGKKRSYIILLILLVLLLGIGYGLYHFKVIDWPGTPESEDTVAVEREEEPAAPPADMEIAEEEPEEPEEIKLTEITSKIDVPRYFVVVGSFIDDDLARDYSEKLNKMGKNTFLIHPYGDIAFYRLSVGQFENLDSALATIDEVRSDFEENLWVLKY</sequence>
<evidence type="ECO:0000313" key="5">
    <source>
        <dbReference type="Proteomes" id="UP001595818"/>
    </source>
</evidence>
<gene>
    <name evidence="4" type="ORF">ACFPFU_09925</name>
</gene>
<dbReference type="InterPro" id="IPR036680">
    <property type="entry name" value="SPOR-like_sf"/>
</dbReference>
<evidence type="ECO:0000256" key="1">
    <source>
        <dbReference type="SAM" id="MobiDB-lite"/>
    </source>
</evidence>
<dbReference type="SUPFAM" id="SSF110997">
    <property type="entry name" value="Sporulation related repeat"/>
    <property type="match status" value="1"/>
</dbReference>
<keyword evidence="2" id="KW-0472">Membrane</keyword>
<feature type="domain" description="SPOR" evidence="3">
    <location>
        <begin position="147"/>
        <end position="225"/>
    </location>
</feature>
<organism evidence="4 5">
    <name type="scientific">Negadavirga shengliensis</name>
    <dbReference type="NCBI Taxonomy" id="1389218"/>
    <lineage>
        <taxon>Bacteria</taxon>
        <taxon>Pseudomonadati</taxon>
        <taxon>Bacteroidota</taxon>
        <taxon>Cytophagia</taxon>
        <taxon>Cytophagales</taxon>
        <taxon>Cyclobacteriaceae</taxon>
        <taxon>Negadavirga</taxon>
    </lineage>
</organism>
<dbReference type="PROSITE" id="PS51724">
    <property type="entry name" value="SPOR"/>
    <property type="match status" value="1"/>
</dbReference>
<feature type="region of interest" description="Disordered" evidence="1">
    <location>
        <begin position="115"/>
        <end position="136"/>
    </location>
</feature>
<evidence type="ECO:0000313" key="4">
    <source>
        <dbReference type="EMBL" id="MFC4872006.1"/>
    </source>
</evidence>
<feature type="compositionally biased region" description="Basic and acidic residues" evidence="1">
    <location>
        <begin position="1"/>
        <end position="14"/>
    </location>
</feature>
<feature type="transmembrane region" description="Helical" evidence="2">
    <location>
        <begin position="76"/>
        <end position="94"/>
    </location>
</feature>